<keyword evidence="4 9" id="KW-0732">Signal</keyword>
<evidence type="ECO:0000256" key="9">
    <source>
        <dbReference type="SAM" id="SignalP"/>
    </source>
</evidence>
<feature type="chain" id="PRO_5013682870" description="Outer membrane protein assembly factor BamA" evidence="9">
    <location>
        <begin position="18"/>
        <end position="746"/>
    </location>
</feature>
<evidence type="ECO:0000313" key="11">
    <source>
        <dbReference type="EMBL" id="DAB38017.1"/>
    </source>
</evidence>
<dbReference type="InterPro" id="IPR010827">
    <property type="entry name" value="BamA/TamA_POTRA"/>
</dbReference>
<evidence type="ECO:0000313" key="12">
    <source>
        <dbReference type="Proteomes" id="UP000228859"/>
    </source>
</evidence>
<dbReference type="NCBIfam" id="TIGR03303">
    <property type="entry name" value="OM_YaeT"/>
    <property type="match status" value="1"/>
</dbReference>
<evidence type="ECO:0000256" key="1">
    <source>
        <dbReference type="ARBA" id="ARBA00004370"/>
    </source>
</evidence>
<feature type="domain" description="POTRA" evidence="10">
    <location>
        <begin position="261"/>
        <end position="340"/>
    </location>
</feature>
<dbReference type="PANTHER" id="PTHR12815">
    <property type="entry name" value="SORTING AND ASSEMBLY MACHINERY SAMM50 PROTEIN FAMILY MEMBER"/>
    <property type="match status" value="1"/>
</dbReference>
<dbReference type="PIRSF" id="PIRSF006076">
    <property type="entry name" value="OM_assembly_OMP85"/>
    <property type="match status" value="1"/>
</dbReference>
<dbReference type="PANTHER" id="PTHR12815:SF47">
    <property type="entry name" value="TRANSLOCATION AND ASSEMBLY MODULE SUBUNIT TAMA"/>
    <property type="match status" value="1"/>
</dbReference>
<dbReference type="GO" id="GO:0009279">
    <property type="term" value="C:cell outer membrane"/>
    <property type="evidence" value="ECO:0007669"/>
    <property type="project" value="UniProtKB-UniRule"/>
</dbReference>
<organism evidence="11 12">
    <name type="scientific">Sulfuricurvum kujiense</name>
    <dbReference type="NCBI Taxonomy" id="148813"/>
    <lineage>
        <taxon>Bacteria</taxon>
        <taxon>Pseudomonadati</taxon>
        <taxon>Campylobacterota</taxon>
        <taxon>Epsilonproteobacteria</taxon>
        <taxon>Campylobacterales</taxon>
        <taxon>Sulfurimonadaceae</taxon>
        <taxon>Sulfuricurvum</taxon>
    </lineage>
</organism>
<dbReference type="InterPro" id="IPR023707">
    <property type="entry name" value="OM_assembly_BamA"/>
</dbReference>
<keyword evidence="5" id="KW-0677">Repeat</keyword>
<name>A0A2D3WH13_9BACT</name>
<evidence type="ECO:0000256" key="6">
    <source>
        <dbReference type="ARBA" id="ARBA00023136"/>
    </source>
</evidence>
<evidence type="ECO:0000256" key="5">
    <source>
        <dbReference type="ARBA" id="ARBA00022737"/>
    </source>
</evidence>
<gene>
    <name evidence="11" type="primary">bamA</name>
    <name evidence="11" type="ORF">CFH83_08100</name>
</gene>
<reference evidence="11 12" key="1">
    <citation type="journal article" date="2017" name="Front. Microbiol.">
        <title>Comparative Genomic Analysis of the Class Epsilonproteobacteria and Proposed Reclassification to Epsilonbacteraeota (phyl. nov.).</title>
        <authorList>
            <person name="Waite D.W."/>
            <person name="Vanwonterghem I."/>
            <person name="Rinke C."/>
            <person name="Parks D.H."/>
            <person name="Zhang Y."/>
            <person name="Takai K."/>
            <person name="Sievert S.M."/>
            <person name="Simon J."/>
            <person name="Campbell B.J."/>
            <person name="Hanson T.E."/>
            <person name="Woyke T."/>
            <person name="Klotz M.G."/>
            <person name="Hugenholtz P."/>
        </authorList>
    </citation>
    <scope>NUCLEOTIDE SEQUENCE [LARGE SCALE GENOMIC DNA]</scope>
    <source>
        <strain evidence="11">UBA12443</strain>
    </source>
</reference>
<dbReference type="Gene3D" id="2.40.160.50">
    <property type="entry name" value="membrane protein fhac: a member of the omp85/tpsb transporter family"/>
    <property type="match status" value="1"/>
</dbReference>
<comment type="subcellular location">
    <subcellularLocation>
        <location evidence="1">Membrane</location>
    </subcellularLocation>
</comment>
<dbReference type="RefSeq" id="WP_294895069.1">
    <property type="nucleotide sequence ID" value="NZ_DLUI01000117.1"/>
</dbReference>
<sequence length="746" mass="83773">MKTITLSLIVASALAHASTQNVQSIQYDGMIHISETVAKRLNEVKVGEPLDAAAVDKTIKNFFDQGYFEDVWAEEDEGKVTFHFKEKPIISKIELKGYKENDEEAQKTLLQIDKGALYDEKRLEGAKKRIVEALSQDGKIDSVVEIDSEKLDNGSMQVTFIVNEGEEIIIKKLTYAGVLTQDADDFDSMIANKEEQFMGWMWGRNDGKMKVAELQYDPLRIRDFYMQHGYLDAKIDEPFVAVDFDHYEAQMSYNIFEGDVYRVSDILVFQDTQVINDQELLDVIALEKNKPFNIKTFREDAERIKTKIADLGYAYVQVQPDLKKDKEAKSVDVVYRITPGKKVRIRNVIVSGNNRTLDRVVRRELFLAPGDLYSLSDLKDSRNALGRTGYFESNTIEEKRIDDESMDLIVQTKEAPTGNIQLGGGYGSFGGILVSVAISDRNIFGSGINVGLNLERSQRTSNYSFNISNPRLNDSDFSGNFSVFNSSTEYDSYTTSSLGTSVGVGHRFNRYWSGYMGYNYSKNDYSDIDSTTSTLDPRYYANYAKSSVIASATFDNTDDFYVPREGISFSQSIEKAGVGGDADFIKSRTTFGAYQGLQKLTDFDLILRYKARFNYADESGYLPLGEKFYMGGIGSVRGYQGYSISPTEGTELTTNEPFKIGGTQTFSNSLEFSVPLVPEARMRATAFVDYGMIGEKSLSEIKRGGYGVSLEWFSPVGPLQLVFANPIGDKPGDDITHFEFTIGQRF</sequence>
<dbReference type="Gene3D" id="3.10.20.310">
    <property type="entry name" value="membrane protein fhac"/>
    <property type="match status" value="5"/>
</dbReference>
<keyword evidence="6" id="KW-0472">Membrane</keyword>
<dbReference type="PROSITE" id="PS51779">
    <property type="entry name" value="POTRA"/>
    <property type="match status" value="2"/>
</dbReference>
<protein>
    <recommendedName>
        <fullName evidence="8">Outer membrane protein assembly factor BamA</fullName>
    </recommendedName>
</protein>
<proteinExistence type="predicted"/>
<evidence type="ECO:0000256" key="4">
    <source>
        <dbReference type="ARBA" id="ARBA00022729"/>
    </source>
</evidence>
<evidence type="ECO:0000256" key="8">
    <source>
        <dbReference type="NCBIfam" id="TIGR03303"/>
    </source>
</evidence>
<dbReference type="AlphaFoldDB" id="A0A2D3WH13"/>
<keyword evidence="7" id="KW-0998">Cell outer membrane</keyword>
<comment type="caution">
    <text evidence="11">The sequence shown here is derived from an EMBL/GenBank/DDBJ whole genome shotgun (WGS) entry which is preliminary data.</text>
</comment>
<feature type="domain" description="POTRA" evidence="10">
    <location>
        <begin position="343"/>
        <end position="415"/>
    </location>
</feature>
<evidence type="ECO:0000256" key="2">
    <source>
        <dbReference type="ARBA" id="ARBA00022452"/>
    </source>
</evidence>
<dbReference type="Pfam" id="PF01103">
    <property type="entry name" value="Omp85"/>
    <property type="match status" value="1"/>
</dbReference>
<evidence type="ECO:0000259" key="10">
    <source>
        <dbReference type="PROSITE" id="PS51779"/>
    </source>
</evidence>
<accession>A0A2D3WH13</accession>
<dbReference type="Pfam" id="PF07244">
    <property type="entry name" value="POTRA"/>
    <property type="match status" value="4"/>
</dbReference>
<dbReference type="Proteomes" id="UP000228859">
    <property type="component" value="Unassembled WGS sequence"/>
</dbReference>
<keyword evidence="3" id="KW-0812">Transmembrane</keyword>
<keyword evidence="2" id="KW-1134">Transmembrane beta strand</keyword>
<dbReference type="InterPro" id="IPR000184">
    <property type="entry name" value="Bac_surfAg_D15"/>
</dbReference>
<dbReference type="InterPro" id="IPR039910">
    <property type="entry name" value="D15-like"/>
</dbReference>
<dbReference type="InterPro" id="IPR034746">
    <property type="entry name" value="POTRA"/>
</dbReference>
<dbReference type="EMBL" id="DLUI01000117">
    <property type="protein sequence ID" value="DAB38017.1"/>
    <property type="molecule type" value="Genomic_DNA"/>
</dbReference>
<dbReference type="GO" id="GO:0071709">
    <property type="term" value="P:membrane assembly"/>
    <property type="evidence" value="ECO:0007669"/>
    <property type="project" value="InterPro"/>
</dbReference>
<evidence type="ECO:0000256" key="7">
    <source>
        <dbReference type="ARBA" id="ARBA00023237"/>
    </source>
</evidence>
<evidence type="ECO:0000256" key="3">
    <source>
        <dbReference type="ARBA" id="ARBA00022692"/>
    </source>
</evidence>
<feature type="signal peptide" evidence="9">
    <location>
        <begin position="1"/>
        <end position="17"/>
    </location>
</feature>